<accession>A0A8K0L3W2</accession>
<reference evidence="1" key="1">
    <citation type="submission" date="2021-07" db="EMBL/GenBank/DDBJ databases">
        <title>Elsinoe batatas strain:CRI-CJ2 Genome sequencing and assembly.</title>
        <authorList>
            <person name="Huang L."/>
        </authorList>
    </citation>
    <scope>NUCLEOTIDE SEQUENCE</scope>
    <source>
        <strain evidence="1">CRI-CJ2</strain>
    </source>
</reference>
<sequence length="647" mass="75449">MDIPFCFLQLSALQETLQWASRSTADDRRHFLHSALSNWMLDLFTEDVSKPLRWRKALALVMLYAEFDKWNCFVDSFPSLRDITNHDKITRPRLAQFSRIAGVSKQQIINQWTKLANLFMRQVGDLRPNNKQLLLFLFALCNPFDLPENRTRDLLDEFHRTDWITSLLRLNEQSSWFEECLAEYQGLYPHDYRYIIIHLTKTVQVFKPYNVIPIELRKEKLEQLELRNRLQVFHDHLSMGSRQLLYLIAAWPETGVPATFFEVACQAKYYWRTGLQLSPLDMHCTKIIGTRETWPDQLMDLEPLVCKLETGQYTLDVSARSLIWKISSESELEWSTLVLRILLSIIPKVVSWCSHPLTRLQITLLRPFLEQLVPAYYEDIQPYSTYLMDAYLSVITIMPPEDRIQHLDMWSPLWNHDVHWRMQAAYERALVCHLTSMNGSSEFVMLEVIRSLREPRTYLQNAIHGHILALRVENVVAYNRTRLQAHQMRVDDDITTWLAQNSTASSGQEKRAYLRLLLALRQVEHYLHFVKTHIAGALDGARLADDDELLHLASCRLVGVLPDQQAEHMLRKSFLASAKFKMNTVMHRQLTVSLAEMVISAGLWTEASRLLSSAVKLVETAEDKDSRDGPLQERLVELQSRTLNDFP</sequence>
<proteinExistence type="predicted"/>
<protein>
    <submittedName>
        <fullName evidence="1">Uncharacterized protein</fullName>
    </submittedName>
</protein>
<organism evidence="1 2">
    <name type="scientific">Elsinoe batatas</name>
    <dbReference type="NCBI Taxonomy" id="2601811"/>
    <lineage>
        <taxon>Eukaryota</taxon>
        <taxon>Fungi</taxon>
        <taxon>Dikarya</taxon>
        <taxon>Ascomycota</taxon>
        <taxon>Pezizomycotina</taxon>
        <taxon>Dothideomycetes</taxon>
        <taxon>Dothideomycetidae</taxon>
        <taxon>Myriangiales</taxon>
        <taxon>Elsinoaceae</taxon>
        <taxon>Elsinoe</taxon>
    </lineage>
</organism>
<evidence type="ECO:0000313" key="1">
    <source>
        <dbReference type="EMBL" id="KAG8628512.1"/>
    </source>
</evidence>
<gene>
    <name evidence="1" type="ORF">KVT40_004385</name>
</gene>
<keyword evidence="2" id="KW-1185">Reference proteome</keyword>
<dbReference type="Proteomes" id="UP000809789">
    <property type="component" value="Unassembled WGS sequence"/>
</dbReference>
<name>A0A8K0L3W2_9PEZI</name>
<evidence type="ECO:0000313" key="2">
    <source>
        <dbReference type="Proteomes" id="UP000809789"/>
    </source>
</evidence>
<dbReference type="AlphaFoldDB" id="A0A8K0L3W2"/>
<comment type="caution">
    <text evidence="1">The sequence shown here is derived from an EMBL/GenBank/DDBJ whole genome shotgun (WGS) entry which is preliminary data.</text>
</comment>
<dbReference type="EMBL" id="JAESVG020000004">
    <property type="protein sequence ID" value="KAG8628512.1"/>
    <property type="molecule type" value="Genomic_DNA"/>
</dbReference>